<dbReference type="EMBL" id="KV875634">
    <property type="protein sequence ID" value="RZR72138.1"/>
    <property type="molecule type" value="Genomic_DNA"/>
</dbReference>
<dbReference type="AlphaFoldDB" id="A0A445MD66"/>
<organism evidence="1">
    <name type="scientific">Ensete ventricosum</name>
    <name type="common">Abyssinian banana</name>
    <name type="synonym">Musa ensete</name>
    <dbReference type="NCBI Taxonomy" id="4639"/>
    <lineage>
        <taxon>Eukaryota</taxon>
        <taxon>Viridiplantae</taxon>
        <taxon>Streptophyta</taxon>
        <taxon>Embryophyta</taxon>
        <taxon>Tracheophyta</taxon>
        <taxon>Spermatophyta</taxon>
        <taxon>Magnoliopsida</taxon>
        <taxon>Liliopsida</taxon>
        <taxon>Zingiberales</taxon>
        <taxon>Musaceae</taxon>
        <taxon>Ensete</taxon>
    </lineage>
</organism>
<sequence length="110" mass="12053">MVAAPKFIAMLTKILLSISRVVLLLSILLAAKDGWRSEMSISFSYYWVNDMKRLDVGTESSLGIGLRSDDVVGTRWKLTEGIGSSSKGSEACWEFAGSLSKGLAFTQEDR</sequence>
<protein>
    <submittedName>
        <fullName evidence="1">Uncharacterized protein</fullName>
    </submittedName>
</protein>
<name>A0A445MD66_ENSVE</name>
<gene>
    <name evidence="1" type="ORF">BHM03_00010736</name>
</gene>
<evidence type="ECO:0000313" key="1">
    <source>
        <dbReference type="EMBL" id="RZR72138.1"/>
    </source>
</evidence>
<proteinExistence type="predicted"/>
<reference evidence="1" key="1">
    <citation type="journal article" date="2018" name="Data Brief">
        <title>Genome sequence data from 17 accessions of Ensete ventricosum, a staple food crop for millions in Ethiopia.</title>
        <authorList>
            <person name="Yemataw Z."/>
            <person name="Muzemil S."/>
            <person name="Ambachew D."/>
            <person name="Tripathi L."/>
            <person name="Tesfaye K."/>
            <person name="Chala A."/>
            <person name="Farbos A."/>
            <person name="O'Neill P."/>
            <person name="Moore K."/>
            <person name="Grant M."/>
            <person name="Studholme D.J."/>
        </authorList>
    </citation>
    <scope>NUCLEOTIDE SEQUENCE [LARGE SCALE GENOMIC DNA]</scope>
    <source>
        <tissue evidence="1">Leaf</tissue>
    </source>
</reference>
<accession>A0A445MD66</accession>
<dbReference type="Proteomes" id="UP000290560">
    <property type="component" value="Unassembled WGS sequence"/>
</dbReference>